<sequence length="219" mass="25699">MSIKLEWQRKWREILGEPTDSMPDIREDYALHFDIWNVGDVKLQECFTILPNGDRLLKRVNEVMTTHPQSTTIADEELLRMLDKLNQDIEIVLRDYGCEQVIELNGEKSVATKRSVYRGNESVRREVLREADPATVHLDDELCEIIRKHCGEEGYEAFFFLSEPLYQLSGCYYTVSHWIAWAMVETEYDVDPYQVAFELYKIRAQAGWSNEEQFVYIAS</sequence>
<dbReference type="EMBL" id="JAWIIJ010000014">
    <property type="protein sequence ID" value="MDV2080485.1"/>
    <property type="molecule type" value="Genomic_DNA"/>
</dbReference>
<dbReference type="RefSeq" id="WP_316974885.1">
    <property type="nucleotide sequence ID" value="NZ_JAWIIJ010000014.1"/>
</dbReference>
<name>A0ABU3W1S8_9GAMM</name>
<evidence type="ECO:0000313" key="1">
    <source>
        <dbReference type="EMBL" id="MDV2080485.1"/>
    </source>
</evidence>
<reference evidence="1 2" key="1">
    <citation type="submission" date="2023-10" db="EMBL/GenBank/DDBJ databases">
        <title>Characteristics and mechanism of a salt-tolerant marine origin heterotrophic nitrifying- aerobic denitrifying bacteria Marinobacter xestospongiae HN1.</title>
        <authorList>
            <person name="Qi R."/>
        </authorList>
    </citation>
    <scope>NUCLEOTIDE SEQUENCE [LARGE SCALE GENOMIC DNA]</scope>
    <source>
        <strain evidence="1 2">HN1</strain>
    </source>
</reference>
<proteinExistence type="predicted"/>
<gene>
    <name evidence="1" type="ORF">RYS15_17515</name>
</gene>
<dbReference type="Proteomes" id="UP001269819">
    <property type="component" value="Unassembled WGS sequence"/>
</dbReference>
<evidence type="ECO:0000313" key="2">
    <source>
        <dbReference type="Proteomes" id="UP001269819"/>
    </source>
</evidence>
<protein>
    <submittedName>
        <fullName evidence="1">Uncharacterized protein</fullName>
    </submittedName>
</protein>
<comment type="caution">
    <text evidence="1">The sequence shown here is derived from an EMBL/GenBank/DDBJ whole genome shotgun (WGS) entry which is preliminary data.</text>
</comment>
<keyword evidence="2" id="KW-1185">Reference proteome</keyword>
<accession>A0ABU3W1S8</accession>
<organism evidence="1 2">
    <name type="scientific">Marinobacter xestospongiae</name>
    <dbReference type="NCBI Taxonomy" id="994319"/>
    <lineage>
        <taxon>Bacteria</taxon>
        <taxon>Pseudomonadati</taxon>
        <taxon>Pseudomonadota</taxon>
        <taxon>Gammaproteobacteria</taxon>
        <taxon>Pseudomonadales</taxon>
        <taxon>Marinobacteraceae</taxon>
        <taxon>Marinobacter</taxon>
    </lineage>
</organism>